<dbReference type="GO" id="GO:0006979">
    <property type="term" value="P:response to oxidative stress"/>
    <property type="evidence" value="ECO:0007669"/>
    <property type="project" value="InterPro"/>
</dbReference>
<evidence type="ECO:0000313" key="4">
    <source>
        <dbReference type="EMBL" id="CAH2241348.1"/>
    </source>
</evidence>
<dbReference type="Pfam" id="PF03098">
    <property type="entry name" value="An_peroxidase"/>
    <property type="match status" value="1"/>
</dbReference>
<keyword evidence="2" id="KW-0479">Metal-binding</keyword>
<dbReference type="Proteomes" id="UP000838756">
    <property type="component" value="Unassembled WGS sequence"/>
</dbReference>
<comment type="caution">
    <text evidence="4">The sequence shown here is derived from an EMBL/GenBank/DDBJ whole genome shotgun (WGS) entry which is preliminary data.</text>
</comment>
<proteinExistence type="predicted"/>
<dbReference type="InterPro" id="IPR019791">
    <property type="entry name" value="Haem_peroxidase_animal"/>
</dbReference>
<reference evidence="4" key="1">
    <citation type="submission" date="2022-03" db="EMBL/GenBank/DDBJ databases">
        <authorList>
            <person name="Lindestad O."/>
        </authorList>
    </citation>
    <scope>NUCLEOTIDE SEQUENCE</scope>
</reference>
<gene>
    <name evidence="4" type="primary">jg15548</name>
    <name evidence="4" type="ORF">PAEG_LOCUS17788</name>
</gene>
<dbReference type="PROSITE" id="PS50292">
    <property type="entry name" value="PEROXIDASE_3"/>
    <property type="match status" value="1"/>
</dbReference>
<dbReference type="GO" id="GO:0004601">
    <property type="term" value="F:peroxidase activity"/>
    <property type="evidence" value="ECO:0007669"/>
    <property type="project" value="UniProtKB-KW"/>
</dbReference>
<keyword evidence="2" id="KW-0408">Iron</keyword>
<dbReference type="GO" id="GO:0046872">
    <property type="term" value="F:metal ion binding"/>
    <property type="evidence" value="ECO:0007669"/>
    <property type="project" value="UniProtKB-KW"/>
</dbReference>
<dbReference type="OrthoDB" id="823504at2759"/>
<feature type="binding site" description="axial binding residue" evidence="2">
    <location>
        <position position="335"/>
    </location>
    <ligand>
        <name>heme b</name>
        <dbReference type="ChEBI" id="CHEBI:60344"/>
    </ligand>
    <ligandPart>
        <name>Fe</name>
        <dbReference type="ChEBI" id="CHEBI:18248"/>
    </ligandPart>
</feature>
<dbReference type="EMBL" id="CAKXAJ010025576">
    <property type="protein sequence ID" value="CAH2241348.1"/>
    <property type="molecule type" value="Genomic_DNA"/>
</dbReference>
<feature type="chain" id="PRO_5035875531" evidence="3">
    <location>
        <begin position="24"/>
        <end position="562"/>
    </location>
</feature>
<dbReference type="InterPro" id="IPR010255">
    <property type="entry name" value="Haem_peroxidase_sf"/>
</dbReference>
<feature type="signal peptide" evidence="3">
    <location>
        <begin position="1"/>
        <end position="23"/>
    </location>
</feature>
<sequence length="562" mass="62941">MILISRYQLFYAFLLTLVTGTATSVLYDSHSGKIITPEQYKGHEKDNTTFWCTNKIQPCNPTEGRRIDGSCNNLKHPTRGASHTPAYHVLPVVFEGFNYLTWKTHCCEERGKTDPACISITIPDDDPVHRFTSEGCLALTRPFTFQSSGCTGSNHPPERIVTSTPTFDLSQLYGDTHEILLKKQSFKGGLLKHETVDGRVWPPSFNSSERFRVCVLNQPPKETRCHDIGEESNNGILGTNLFTIWMWRHHNHLATKLAAINPCWDDERLFYAAREVNIATAMQIFFYELHPTILGKENLIQEGVLSATSGFRDIYNEDVLPQVSLEYGFSLRWTHTIQEGIAKMYDANGNYLQSMRIANLTTRTGYLAVDDHLDQLTQGAFRQAAGNIDSAVDPDVCDITDYFDGGLAQWAATLLSEAVGSIPATGKYLCDEHDSFSVSGCLYMAESGLGPLLRLTDLPASDLQKNRYLGIAPYVQYRKFCFGEVINTFDELVHAIDSELQEIRNASIARLMCDVGDKVTKIQPRAFLIPGPGNEIVSCAKIPRINLEAWTDDQCIFPHVST</sequence>
<evidence type="ECO:0000256" key="3">
    <source>
        <dbReference type="SAM" id="SignalP"/>
    </source>
</evidence>
<organism evidence="4 5">
    <name type="scientific">Pararge aegeria aegeria</name>
    <dbReference type="NCBI Taxonomy" id="348720"/>
    <lineage>
        <taxon>Eukaryota</taxon>
        <taxon>Metazoa</taxon>
        <taxon>Ecdysozoa</taxon>
        <taxon>Arthropoda</taxon>
        <taxon>Hexapoda</taxon>
        <taxon>Insecta</taxon>
        <taxon>Pterygota</taxon>
        <taxon>Neoptera</taxon>
        <taxon>Endopterygota</taxon>
        <taxon>Lepidoptera</taxon>
        <taxon>Glossata</taxon>
        <taxon>Ditrysia</taxon>
        <taxon>Papilionoidea</taxon>
        <taxon>Nymphalidae</taxon>
        <taxon>Satyrinae</taxon>
        <taxon>Satyrini</taxon>
        <taxon>Parargina</taxon>
        <taxon>Pararge</taxon>
    </lineage>
</organism>
<keyword evidence="1" id="KW-0575">Peroxidase</keyword>
<dbReference type="InterPro" id="IPR037120">
    <property type="entry name" value="Haem_peroxidase_sf_animal"/>
</dbReference>
<keyword evidence="2" id="KW-0349">Heme</keyword>
<dbReference type="PANTHER" id="PTHR11475">
    <property type="entry name" value="OXIDASE/PEROXIDASE"/>
    <property type="match status" value="1"/>
</dbReference>
<dbReference type="PANTHER" id="PTHR11475:SF86">
    <property type="entry name" value="PEROXIDASE"/>
    <property type="match status" value="1"/>
</dbReference>
<accession>A0A8S4S0C9</accession>
<evidence type="ECO:0000256" key="2">
    <source>
        <dbReference type="PIRSR" id="PIRSR619791-2"/>
    </source>
</evidence>
<keyword evidence="5" id="KW-1185">Reference proteome</keyword>
<keyword evidence="3" id="KW-0732">Signal</keyword>
<dbReference type="GO" id="GO:0005576">
    <property type="term" value="C:extracellular region"/>
    <property type="evidence" value="ECO:0007669"/>
    <property type="project" value="UniProtKB-SubCell"/>
</dbReference>
<name>A0A8S4S0C9_9NEOP</name>
<dbReference type="Gene3D" id="1.10.640.10">
    <property type="entry name" value="Haem peroxidase domain superfamily, animal type"/>
    <property type="match status" value="2"/>
</dbReference>
<dbReference type="GO" id="GO:0020037">
    <property type="term" value="F:heme binding"/>
    <property type="evidence" value="ECO:0007669"/>
    <property type="project" value="InterPro"/>
</dbReference>
<evidence type="ECO:0000313" key="5">
    <source>
        <dbReference type="Proteomes" id="UP000838756"/>
    </source>
</evidence>
<evidence type="ECO:0000256" key="1">
    <source>
        <dbReference type="ARBA" id="ARBA00022559"/>
    </source>
</evidence>
<dbReference type="SUPFAM" id="SSF48113">
    <property type="entry name" value="Heme-dependent peroxidases"/>
    <property type="match status" value="1"/>
</dbReference>
<dbReference type="PRINTS" id="PR00457">
    <property type="entry name" value="ANPEROXIDASE"/>
</dbReference>
<protein>
    <submittedName>
        <fullName evidence="4">Jg15548 protein</fullName>
    </submittedName>
</protein>
<keyword evidence="1" id="KW-0560">Oxidoreductase</keyword>
<dbReference type="AlphaFoldDB" id="A0A8S4S0C9"/>